<accession>A0A1K1SZW5</accession>
<keyword evidence="4" id="KW-0808">Transferase</keyword>
<reference evidence="5 7" key="2">
    <citation type="submission" date="2023-11" db="EMBL/GenBank/DDBJ databases">
        <title>MicrobeMod: A computational toolkit for identifying prokaryotic methylation and restriction-modification with nanopore sequencing.</title>
        <authorList>
            <person name="Crits-Christoph A."/>
            <person name="Kang S.C."/>
            <person name="Lee H."/>
            <person name="Ostrov N."/>
        </authorList>
    </citation>
    <scope>NUCLEOTIDE SEQUENCE [LARGE SCALE GENOMIC DNA]</scope>
    <source>
        <strain evidence="5 7">ATCC 23090</strain>
    </source>
</reference>
<evidence type="ECO:0000259" key="3">
    <source>
        <dbReference type="SMART" id="SM00827"/>
    </source>
</evidence>
<evidence type="ECO:0000313" key="6">
    <source>
        <dbReference type="Proteomes" id="UP000183788"/>
    </source>
</evidence>
<dbReference type="GO" id="GO:0004312">
    <property type="term" value="F:fatty acid synthase activity"/>
    <property type="evidence" value="ECO:0007669"/>
    <property type="project" value="TreeGrafter"/>
</dbReference>
<keyword evidence="4" id="KW-0012">Acyltransferase</keyword>
<dbReference type="RefSeq" id="WP_072366350.1">
    <property type="nucleotide sequence ID" value="NZ_CBHWAX010000240.1"/>
</dbReference>
<dbReference type="STRING" id="1004.SAMN05661012_06460"/>
<evidence type="ECO:0000313" key="5">
    <source>
        <dbReference type="EMBL" id="WQG90729.1"/>
    </source>
</evidence>
<evidence type="ECO:0000313" key="7">
    <source>
        <dbReference type="Proteomes" id="UP001326715"/>
    </source>
</evidence>
<dbReference type="Proteomes" id="UP001326715">
    <property type="component" value="Chromosome"/>
</dbReference>
<dbReference type="Gene3D" id="3.40.366.10">
    <property type="entry name" value="Malonyl-Coenzyme A Acyl Carrier Protein, domain 2"/>
    <property type="match status" value="1"/>
</dbReference>
<dbReference type="EMBL" id="CP140154">
    <property type="protein sequence ID" value="WQG90729.1"/>
    <property type="molecule type" value="Genomic_DNA"/>
</dbReference>
<dbReference type="SUPFAM" id="SSF52151">
    <property type="entry name" value="FabD/lysophospholipase-like"/>
    <property type="match status" value="1"/>
</dbReference>
<dbReference type="InterPro" id="IPR050091">
    <property type="entry name" value="PKS_NRPS_Biosynth_Enz"/>
</dbReference>
<keyword evidence="1" id="KW-0596">Phosphopantetheine</keyword>
<dbReference type="OrthoDB" id="9805460at2"/>
<dbReference type="GO" id="GO:0006633">
    <property type="term" value="P:fatty acid biosynthetic process"/>
    <property type="evidence" value="ECO:0007669"/>
    <property type="project" value="TreeGrafter"/>
</dbReference>
<dbReference type="AlphaFoldDB" id="A0A1K1SZW5"/>
<dbReference type="Gene3D" id="3.30.70.3290">
    <property type="match status" value="1"/>
</dbReference>
<gene>
    <name evidence="4" type="ORF">SAMN05661012_06460</name>
    <name evidence="5" type="ORF">SR876_04415</name>
</gene>
<proteinExistence type="predicted"/>
<keyword evidence="7" id="KW-1185">Reference proteome</keyword>
<keyword evidence="2" id="KW-0597">Phosphoprotein</keyword>
<dbReference type="PANTHER" id="PTHR43775">
    <property type="entry name" value="FATTY ACID SYNTHASE"/>
    <property type="match status" value="1"/>
</dbReference>
<dbReference type="InterPro" id="IPR014043">
    <property type="entry name" value="Acyl_transferase_dom"/>
</dbReference>
<dbReference type="Pfam" id="PF00698">
    <property type="entry name" value="Acyl_transf_1"/>
    <property type="match status" value="1"/>
</dbReference>
<dbReference type="InterPro" id="IPR016035">
    <property type="entry name" value="Acyl_Trfase/lysoPLipase"/>
</dbReference>
<name>A0A1K1SZW5_9BACT</name>
<protein>
    <submittedName>
        <fullName evidence="5">Acyltransferase domain-containing protein</fullName>
    </submittedName>
    <submittedName>
        <fullName evidence="4">Bacillaene synthase trans-acting acyltransferase</fullName>
    </submittedName>
</protein>
<evidence type="ECO:0000256" key="2">
    <source>
        <dbReference type="ARBA" id="ARBA00022553"/>
    </source>
</evidence>
<dbReference type="SMART" id="SM00827">
    <property type="entry name" value="PKS_AT"/>
    <property type="match status" value="1"/>
</dbReference>
<evidence type="ECO:0000313" key="4">
    <source>
        <dbReference type="EMBL" id="SFW89623.1"/>
    </source>
</evidence>
<evidence type="ECO:0000256" key="1">
    <source>
        <dbReference type="ARBA" id="ARBA00022450"/>
    </source>
</evidence>
<sequence>MPDFVFMFAGHGSQYYNMGAMLYHGNVFFRNTILHLDKEVRNHTGTSVVEYLYGSRYNGDSIFDDIRYTNPALFMVQYALARLLQEELKVKPDYVIGSSVGEMVAAAVSGMVSPVEMLTAMIDQARIIERLCSKGGMISILADPAIYEQEPLLYENTTLAAVEHRDHFTLSADERTLLAVRLWLDSHEFSYSQLPVRYPFHSPLMEPARGPIIRIMQQLRYGAPEATFVSGVQSGPVYQVDAEYFWDVVREPIAFSAAIERLENTGPCFYIDCSPSGSCSNLLTKILSPVSSSVKQVIMSPFGQEVKHLQALLQKRQAYSVGGARW</sequence>
<dbReference type="InterPro" id="IPR001227">
    <property type="entry name" value="Ac_transferase_dom_sf"/>
</dbReference>
<dbReference type="EMBL" id="FPIZ01000042">
    <property type="protein sequence ID" value="SFW89623.1"/>
    <property type="molecule type" value="Genomic_DNA"/>
</dbReference>
<dbReference type="PANTHER" id="PTHR43775:SF37">
    <property type="entry name" value="SI:DKEY-61P9.11"/>
    <property type="match status" value="1"/>
</dbReference>
<feature type="domain" description="Malonyl-CoA:ACP transacylase (MAT)" evidence="3">
    <location>
        <begin position="7"/>
        <end position="297"/>
    </location>
</feature>
<dbReference type="Proteomes" id="UP000183788">
    <property type="component" value="Unassembled WGS sequence"/>
</dbReference>
<organism evidence="4 6">
    <name type="scientific">Chitinophaga sancti</name>
    <dbReference type="NCBI Taxonomy" id="1004"/>
    <lineage>
        <taxon>Bacteria</taxon>
        <taxon>Pseudomonadati</taxon>
        <taxon>Bacteroidota</taxon>
        <taxon>Chitinophagia</taxon>
        <taxon>Chitinophagales</taxon>
        <taxon>Chitinophagaceae</taxon>
        <taxon>Chitinophaga</taxon>
    </lineage>
</organism>
<reference evidence="4 6" key="1">
    <citation type="submission" date="2016-11" db="EMBL/GenBank/DDBJ databases">
        <authorList>
            <person name="Jaros S."/>
            <person name="Januszkiewicz K."/>
            <person name="Wedrychowicz H."/>
        </authorList>
    </citation>
    <scope>NUCLEOTIDE SEQUENCE [LARGE SCALE GENOMIC DNA]</scope>
    <source>
        <strain evidence="4 6">DSM 784</strain>
    </source>
</reference>